<keyword evidence="4" id="KW-0414">Isoprene biosynthesis</keyword>
<dbReference type="SUPFAM" id="SSF54211">
    <property type="entry name" value="Ribosomal protein S5 domain 2-like"/>
    <property type="match status" value="1"/>
</dbReference>
<feature type="binding site" evidence="4">
    <location>
        <begin position="105"/>
        <end position="115"/>
    </location>
    <ligand>
        <name>ATP</name>
        <dbReference type="ChEBI" id="CHEBI:30616"/>
    </ligand>
</feature>
<reference evidence="6 7" key="1">
    <citation type="submission" date="2015-07" db="EMBL/GenBank/DDBJ databases">
        <authorList>
            <person name="Noorani M."/>
        </authorList>
    </citation>
    <scope>NUCLEOTIDE SEQUENCE [LARGE SCALE GENOMIC DNA]</scope>
    <source>
        <strain evidence="6 7">CECT 7802</strain>
    </source>
</reference>
<dbReference type="InterPro" id="IPR014721">
    <property type="entry name" value="Ribsml_uS5_D2-typ_fold_subgr"/>
</dbReference>
<dbReference type="Gene3D" id="3.30.230.10">
    <property type="match status" value="1"/>
</dbReference>
<dbReference type="STRING" id="420998.JDO7802_00607"/>
<evidence type="ECO:0000313" key="6">
    <source>
        <dbReference type="EMBL" id="CTQ48603.1"/>
    </source>
</evidence>
<dbReference type="NCBIfam" id="TIGR00154">
    <property type="entry name" value="ispE"/>
    <property type="match status" value="1"/>
</dbReference>
<evidence type="ECO:0000256" key="2">
    <source>
        <dbReference type="ARBA" id="ARBA00022777"/>
    </source>
</evidence>
<comment type="catalytic activity">
    <reaction evidence="4">
        <text>4-CDP-2-C-methyl-D-erythritol + ATP = 4-CDP-2-C-methyl-D-erythritol 2-phosphate + ADP + H(+)</text>
        <dbReference type="Rhea" id="RHEA:18437"/>
        <dbReference type="ChEBI" id="CHEBI:15378"/>
        <dbReference type="ChEBI" id="CHEBI:30616"/>
        <dbReference type="ChEBI" id="CHEBI:57823"/>
        <dbReference type="ChEBI" id="CHEBI:57919"/>
        <dbReference type="ChEBI" id="CHEBI:456216"/>
        <dbReference type="EC" id="2.7.1.148"/>
    </reaction>
</comment>
<dbReference type="UniPathway" id="UPA00056">
    <property type="reaction ID" value="UER00094"/>
</dbReference>
<evidence type="ECO:0000313" key="7">
    <source>
        <dbReference type="Proteomes" id="UP000049222"/>
    </source>
</evidence>
<keyword evidence="2 4" id="KW-0418">Kinase</keyword>
<dbReference type="InterPro" id="IPR013750">
    <property type="entry name" value="GHMP_kinase_C_dom"/>
</dbReference>
<dbReference type="SUPFAM" id="SSF55060">
    <property type="entry name" value="GHMP Kinase, C-terminal domain"/>
    <property type="match status" value="1"/>
</dbReference>
<keyword evidence="3 4" id="KW-0067">ATP-binding</keyword>
<gene>
    <name evidence="4 6" type="primary">ispE</name>
    <name evidence="6" type="ORF">JDO7802_00607</name>
</gene>
<dbReference type="InterPro" id="IPR036554">
    <property type="entry name" value="GHMP_kinase_C_sf"/>
</dbReference>
<dbReference type="Gene3D" id="3.30.70.890">
    <property type="entry name" value="GHMP kinase, C-terminal domain"/>
    <property type="match status" value="1"/>
</dbReference>
<dbReference type="AlphaFoldDB" id="A0A0M6YGJ4"/>
<dbReference type="InterPro" id="IPR020568">
    <property type="entry name" value="Ribosomal_Su5_D2-typ_SF"/>
</dbReference>
<name>A0A0M6YGJ4_9RHOB</name>
<dbReference type="Pfam" id="PF08544">
    <property type="entry name" value="GHMP_kinases_C"/>
    <property type="match status" value="1"/>
</dbReference>
<comment type="similarity">
    <text evidence="4">Belongs to the GHMP kinase family. IspE subfamily.</text>
</comment>
<dbReference type="InterPro" id="IPR004424">
    <property type="entry name" value="IspE"/>
</dbReference>
<evidence type="ECO:0000259" key="5">
    <source>
        <dbReference type="Pfam" id="PF08544"/>
    </source>
</evidence>
<dbReference type="GO" id="GO:0005524">
    <property type="term" value="F:ATP binding"/>
    <property type="evidence" value="ECO:0007669"/>
    <property type="project" value="UniProtKB-UniRule"/>
</dbReference>
<accession>A0A0M6YGJ4</accession>
<sequence>MSCWRKRAASVPSKPSTDVVRTGIAPAKVNLTLHVTGRRPDGYHTLDSLVAFADFGDGITIAPGDGLTVTGPFAEGVPIDDGNLIVRALRLAGVTRAVTLDKRLPHPAGIGGGSSDAATVLRLIGATLPIETVLSLGADVPVCLHPRAARMRGIGEVVERIDIPPLSAVLVNPGLAVPTSDVFRALLTPNNAPMADLPRWQDAGDMIGWLATMRNDLEQAAIAVAPGVSDVLTAIDGTGAGLTRMSGSGATCFGLYADGAVANRAAAALAQSGWWVRRVTLR</sequence>
<evidence type="ECO:0000256" key="1">
    <source>
        <dbReference type="ARBA" id="ARBA00022741"/>
    </source>
</evidence>
<comment type="pathway">
    <text evidence="4">Isoprenoid biosynthesis; isopentenyl diphosphate biosynthesis via DXP pathway; isopentenyl diphosphate from 1-deoxy-D-xylulose 5-phosphate: step 3/6.</text>
</comment>
<proteinExistence type="inferred from homology"/>
<evidence type="ECO:0000256" key="3">
    <source>
        <dbReference type="ARBA" id="ARBA00022840"/>
    </source>
</evidence>
<dbReference type="HAMAP" id="MF_00061">
    <property type="entry name" value="IspE"/>
    <property type="match status" value="1"/>
</dbReference>
<dbReference type="EC" id="2.7.1.148" evidence="4"/>
<feature type="active site" evidence="4">
    <location>
        <position position="139"/>
    </location>
</feature>
<keyword evidence="1 4" id="KW-0547">Nucleotide-binding</keyword>
<feature type="domain" description="GHMP kinase C-terminal" evidence="5">
    <location>
        <begin position="199"/>
        <end position="271"/>
    </location>
</feature>
<evidence type="ECO:0000256" key="4">
    <source>
        <dbReference type="HAMAP-Rule" id="MF_00061"/>
    </source>
</evidence>
<dbReference type="OrthoDB" id="9809438at2"/>
<dbReference type="PANTHER" id="PTHR43527:SF2">
    <property type="entry name" value="4-DIPHOSPHOCYTIDYL-2-C-METHYL-D-ERYTHRITOL KINASE, CHLOROPLASTIC"/>
    <property type="match status" value="1"/>
</dbReference>
<dbReference type="GO" id="GO:0019288">
    <property type="term" value="P:isopentenyl diphosphate biosynthetic process, methylerythritol 4-phosphate pathway"/>
    <property type="evidence" value="ECO:0007669"/>
    <property type="project" value="UniProtKB-UniRule"/>
</dbReference>
<dbReference type="Proteomes" id="UP000049222">
    <property type="component" value="Unassembled WGS sequence"/>
</dbReference>
<dbReference type="GO" id="GO:0016114">
    <property type="term" value="P:terpenoid biosynthetic process"/>
    <property type="evidence" value="ECO:0007669"/>
    <property type="project" value="UniProtKB-UniRule"/>
</dbReference>
<keyword evidence="7" id="KW-1185">Reference proteome</keyword>
<feature type="active site" evidence="4">
    <location>
        <position position="28"/>
    </location>
</feature>
<organism evidence="6 7">
    <name type="scientific">Jannaschia donghaensis</name>
    <dbReference type="NCBI Taxonomy" id="420998"/>
    <lineage>
        <taxon>Bacteria</taxon>
        <taxon>Pseudomonadati</taxon>
        <taxon>Pseudomonadota</taxon>
        <taxon>Alphaproteobacteria</taxon>
        <taxon>Rhodobacterales</taxon>
        <taxon>Roseobacteraceae</taxon>
        <taxon>Jannaschia</taxon>
    </lineage>
</organism>
<dbReference type="PANTHER" id="PTHR43527">
    <property type="entry name" value="4-DIPHOSPHOCYTIDYL-2-C-METHYL-D-ERYTHRITOL KINASE, CHLOROPLASTIC"/>
    <property type="match status" value="1"/>
</dbReference>
<dbReference type="PIRSF" id="PIRSF010376">
    <property type="entry name" value="IspE"/>
    <property type="match status" value="1"/>
</dbReference>
<dbReference type="GO" id="GO:0050515">
    <property type="term" value="F:4-(cytidine 5'-diphospho)-2-C-methyl-D-erythritol kinase activity"/>
    <property type="evidence" value="ECO:0007669"/>
    <property type="project" value="UniProtKB-UniRule"/>
</dbReference>
<protein>
    <recommendedName>
        <fullName evidence="4">4-diphosphocytidyl-2-C-methyl-D-erythritol kinase</fullName>
        <shortName evidence="4">CMK</shortName>
        <ecNumber evidence="4">2.7.1.148</ecNumber>
    </recommendedName>
    <alternativeName>
        <fullName evidence="4">4-(cytidine-5'-diphospho)-2-C-methyl-D-erythritol kinase</fullName>
    </alternativeName>
</protein>
<dbReference type="NCBIfam" id="NF011202">
    <property type="entry name" value="PRK14608.1"/>
    <property type="match status" value="1"/>
</dbReference>
<comment type="function">
    <text evidence="4">Catalyzes the phosphorylation of the position 2 hydroxy group of 4-diphosphocytidyl-2C-methyl-D-erythritol.</text>
</comment>
<dbReference type="EMBL" id="CXSU01000005">
    <property type="protein sequence ID" value="CTQ48603.1"/>
    <property type="molecule type" value="Genomic_DNA"/>
</dbReference>
<keyword evidence="4 6" id="KW-0808">Transferase</keyword>